<comment type="caution">
    <text evidence="2">The sequence shown here is derived from an EMBL/GenBank/DDBJ whole genome shotgun (WGS) entry which is preliminary data.</text>
</comment>
<sequence length="90" mass="9920">MRHQLDSPNMGTPPHTDCYNLPLRRSETGCELARIIGPPTALISETISEPPLKRRHPPQTGLRRLKGKISTPPRTFSLGVRGLKNGKSAL</sequence>
<accession>A0A4Y2KLY8</accession>
<evidence type="ECO:0000256" key="1">
    <source>
        <dbReference type="SAM" id="MobiDB-lite"/>
    </source>
</evidence>
<name>A0A4Y2KLY8_ARAVE</name>
<protein>
    <submittedName>
        <fullName evidence="2">Uncharacterized protein</fullName>
    </submittedName>
</protein>
<evidence type="ECO:0000313" key="2">
    <source>
        <dbReference type="EMBL" id="GBN03278.1"/>
    </source>
</evidence>
<feature type="compositionally biased region" description="Polar residues" evidence="1">
    <location>
        <begin position="1"/>
        <end position="10"/>
    </location>
</feature>
<gene>
    <name evidence="2" type="ORF">AVEN_142222_1</name>
</gene>
<feature type="region of interest" description="Disordered" evidence="1">
    <location>
        <begin position="50"/>
        <end position="90"/>
    </location>
</feature>
<dbReference type="AlphaFoldDB" id="A0A4Y2KLY8"/>
<dbReference type="EMBL" id="BGPR01004780">
    <property type="protein sequence ID" value="GBN03278.1"/>
    <property type="molecule type" value="Genomic_DNA"/>
</dbReference>
<proteinExistence type="predicted"/>
<evidence type="ECO:0000313" key="3">
    <source>
        <dbReference type="Proteomes" id="UP000499080"/>
    </source>
</evidence>
<feature type="region of interest" description="Disordered" evidence="1">
    <location>
        <begin position="1"/>
        <end position="20"/>
    </location>
</feature>
<organism evidence="2 3">
    <name type="scientific">Araneus ventricosus</name>
    <name type="common">Orbweaver spider</name>
    <name type="synonym">Epeira ventricosa</name>
    <dbReference type="NCBI Taxonomy" id="182803"/>
    <lineage>
        <taxon>Eukaryota</taxon>
        <taxon>Metazoa</taxon>
        <taxon>Ecdysozoa</taxon>
        <taxon>Arthropoda</taxon>
        <taxon>Chelicerata</taxon>
        <taxon>Arachnida</taxon>
        <taxon>Araneae</taxon>
        <taxon>Araneomorphae</taxon>
        <taxon>Entelegynae</taxon>
        <taxon>Araneoidea</taxon>
        <taxon>Araneidae</taxon>
        <taxon>Araneus</taxon>
    </lineage>
</organism>
<dbReference type="Proteomes" id="UP000499080">
    <property type="component" value="Unassembled WGS sequence"/>
</dbReference>
<keyword evidence="3" id="KW-1185">Reference proteome</keyword>
<reference evidence="2 3" key="1">
    <citation type="journal article" date="2019" name="Sci. Rep.">
        <title>Orb-weaving spider Araneus ventricosus genome elucidates the spidroin gene catalogue.</title>
        <authorList>
            <person name="Kono N."/>
            <person name="Nakamura H."/>
            <person name="Ohtoshi R."/>
            <person name="Moran D.A.P."/>
            <person name="Shinohara A."/>
            <person name="Yoshida Y."/>
            <person name="Fujiwara M."/>
            <person name="Mori M."/>
            <person name="Tomita M."/>
            <person name="Arakawa K."/>
        </authorList>
    </citation>
    <scope>NUCLEOTIDE SEQUENCE [LARGE SCALE GENOMIC DNA]</scope>
</reference>
<feature type="compositionally biased region" description="Basic residues" evidence="1">
    <location>
        <begin position="53"/>
        <end position="67"/>
    </location>
</feature>